<dbReference type="EMBL" id="FNBW01000007">
    <property type="protein sequence ID" value="SDF83220.1"/>
    <property type="molecule type" value="Genomic_DNA"/>
</dbReference>
<keyword evidence="1" id="KW-0732">Signal</keyword>
<evidence type="ECO:0008006" key="4">
    <source>
        <dbReference type="Google" id="ProtNLM"/>
    </source>
</evidence>
<feature type="chain" id="PRO_5034148881" description="Helix-turn-helix domain-containing protein" evidence="1">
    <location>
        <begin position="25"/>
        <end position="100"/>
    </location>
</feature>
<proteinExistence type="predicted"/>
<name>A0A8G2BIL3_9PROT</name>
<evidence type="ECO:0000313" key="3">
    <source>
        <dbReference type="Proteomes" id="UP000198615"/>
    </source>
</evidence>
<dbReference type="AlphaFoldDB" id="A0A8G2BIL3"/>
<evidence type="ECO:0000256" key="1">
    <source>
        <dbReference type="SAM" id="SignalP"/>
    </source>
</evidence>
<dbReference type="RefSeq" id="WP_139189268.1">
    <property type="nucleotide sequence ID" value="NZ_FNBW01000007.1"/>
</dbReference>
<reference evidence="2 3" key="1">
    <citation type="submission" date="2016-10" db="EMBL/GenBank/DDBJ databases">
        <authorList>
            <person name="Varghese N."/>
            <person name="Submissions S."/>
        </authorList>
    </citation>
    <scope>NUCLEOTIDE SEQUENCE [LARGE SCALE GENOMIC DNA]</scope>
    <source>
        <strain evidence="2 3">DSM 18839</strain>
    </source>
</reference>
<comment type="caution">
    <text evidence="2">The sequence shown here is derived from an EMBL/GenBank/DDBJ whole genome shotgun (WGS) entry which is preliminary data.</text>
</comment>
<feature type="signal peptide" evidence="1">
    <location>
        <begin position="1"/>
        <end position="24"/>
    </location>
</feature>
<sequence length="100" mass="10782">MDRLTPLQLRWALAAFGMTASSFAAECGNHPETIRRALRGNLKGAYLSPRLSAAVRDYFTSRGLVFAELDGKVGVFADPALGVPIRRQSADDGDGSDVDR</sequence>
<dbReference type="Proteomes" id="UP000198615">
    <property type="component" value="Unassembled WGS sequence"/>
</dbReference>
<accession>A0A8G2BIL3</accession>
<evidence type="ECO:0000313" key="2">
    <source>
        <dbReference type="EMBL" id="SDF83220.1"/>
    </source>
</evidence>
<keyword evidence="3" id="KW-1185">Reference proteome</keyword>
<gene>
    <name evidence="2" type="ORF">SAMN05660686_02455</name>
</gene>
<organism evidence="2 3">
    <name type="scientific">Thalassobaculum litoreum DSM 18839</name>
    <dbReference type="NCBI Taxonomy" id="1123362"/>
    <lineage>
        <taxon>Bacteria</taxon>
        <taxon>Pseudomonadati</taxon>
        <taxon>Pseudomonadota</taxon>
        <taxon>Alphaproteobacteria</taxon>
        <taxon>Rhodospirillales</taxon>
        <taxon>Thalassobaculaceae</taxon>
        <taxon>Thalassobaculum</taxon>
    </lineage>
</organism>
<protein>
    <recommendedName>
        <fullName evidence="4">Helix-turn-helix domain-containing protein</fullName>
    </recommendedName>
</protein>